<dbReference type="SMART" id="SM00220">
    <property type="entry name" value="S_TKc"/>
    <property type="match status" value="1"/>
</dbReference>
<dbReference type="InterPro" id="IPR011009">
    <property type="entry name" value="Kinase-like_dom_sf"/>
</dbReference>
<reference evidence="9" key="1">
    <citation type="submission" date="2022-12" db="EMBL/GenBank/DDBJ databases">
        <title>Draft genome assemblies for two species of Escallonia (Escalloniales).</title>
        <authorList>
            <person name="Chanderbali A."/>
            <person name="Dervinis C."/>
            <person name="Anghel I."/>
            <person name="Soltis D."/>
            <person name="Soltis P."/>
            <person name="Zapata F."/>
        </authorList>
    </citation>
    <scope>NUCLEOTIDE SEQUENCE</scope>
    <source>
        <strain evidence="9">UCBG64.0493</strain>
        <tissue evidence="9">Leaf</tissue>
    </source>
</reference>
<dbReference type="EC" id="2.7.11.1" evidence="1"/>
<dbReference type="EMBL" id="JAVXUP010000362">
    <property type="protein sequence ID" value="KAK3029846.1"/>
    <property type="molecule type" value="Genomic_DNA"/>
</dbReference>
<feature type="compositionally biased region" description="Basic and acidic residues" evidence="7">
    <location>
        <begin position="442"/>
        <end position="453"/>
    </location>
</feature>
<evidence type="ECO:0000313" key="10">
    <source>
        <dbReference type="Proteomes" id="UP001188597"/>
    </source>
</evidence>
<feature type="compositionally biased region" description="Low complexity" evidence="7">
    <location>
        <begin position="480"/>
        <end position="489"/>
    </location>
</feature>
<dbReference type="InterPro" id="IPR008271">
    <property type="entry name" value="Ser/Thr_kinase_AS"/>
</dbReference>
<dbReference type="PANTHER" id="PTHR44167:SF23">
    <property type="entry name" value="CDC7 KINASE, ISOFORM A-RELATED"/>
    <property type="match status" value="1"/>
</dbReference>
<proteinExistence type="predicted"/>
<keyword evidence="10" id="KW-1185">Reference proteome</keyword>
<dbReference type="Gene3D" id="1.10.510.10">
    <property type="entry name" value="Transferase(Phosphotransferase) domain 1"/>
    <property type="match status" value="1"/>
</dbReference>
<evidence type="ECO:0000256" key="3">
    <source>
        <dbReference type="ARBA" id="ARBA00022679"/>
    </source>
</evidence>
<dbReference type="Pfam" id="PF00069">
    <property type="entry name" value="Pkinase"/>
    <property type="match status" value="1"/>
</dbReference>
<sequence>MEPSLTNSELVSQLSSPLATNYLDKAWHFLALLLKLGRPAHTTELASRCLFFSAPPEFIEFLCKIHNSPLVLTEGRFVTISRVPFVAFARFVSSSNAFAVLEPRIALIGHRPRRIREDVVRTYYRKRRREGSELERLPGAKRRGFRQNDDPEEDDRIVLALPEVCFNVDDYMNRSMIRQPGSTSVVKFNLQKPNDLLVAASPVTNFRAALLSFREEKDRTQVQTDMLANGKDVGCVGTPECQYHVVGYERLLRVPNAVTLEEIKACMLHPSPSLVNSTMEKPFVWTEAKMDALYSISSMDGNSPSCLEEDKTTKNSAWKVEDVVYVCKATTSKSAEDENVREGREEDSGSHNGDVEGLPITNMDMPCGKEFDPRYIDMVPSLDTQKTKAVVKNRAVFSAGLISLDQMRPRNSNFKTFQQKDALNPKLLALCKAVENREAIGAHTEQHQSKGDKSPISLKQKAKQNYWHKTPTKDKRENVNDNVDQNNNSVSLKTLSEPKSLPKFESFVVEDEEGSGGYGTVYRAQRRDDGATFAIKCPHVNANRHHVQNELKMLERFGGKNFVIKFEGSFKNGNSDCLVLEHVEHDRPEVLKKEIDVFQLQWYGYCLFRALAGLHKQGVVHRDVKPGNFLFSRKANKGYLIDFNLAMDLQRKYGITGEIPLS</sequence>
<name>A0AA88WL94_9ASTE</name>
<accession>A0AA88WL94</accession>
<feature type="domain" description="Protein kinase" evidence="8">
    <location>
        <begin position="507"/>
        <end position="662"/>
    </location>
</feature>
<dbReference type="SUPFAM" id="SSF56112">
    <property type="entry name" value="Protein kinase-like (PK-like)"/>
    <property type="match status" value="1"/>
</dbReference>
<keyword evidence="3" id="KW-0808">Transferase</keyword>
<feature type="region of interest" description="Disordered" evidence="7">
    <location>
        <begin position="442"/>
        <end position="489"/>
    </location>
</feature>
<evidence type="ECO:0000313" key="9">
    <source>
        <dbReference type="EMBL" id="KAK3029846.1"/>
    </source>
</evidence>
<dbReference type="Proteomes" id="UP001188597">
    <property type="component" value="Unassembled WGS sequence"/>
</dbReference>
<keyword evidence="2" id="KW-0723">Serine/threonine-protein kinase</keyword>
<dbReference type="FunFam" id="1.10.510.10:FF:001893">
    <property type="entry name" value="Probable serine/threonine-protein kinase DDB_G0291918"/>
    <property type="match status" value="1"/>
</dbReference>
<dbReference type="GO" id="GO:0005634">
    <property type="term" value="C:nucleus"/>
    <property type="evidence" value="ECO:0007669"/>
    <property type="project" value="TreeGrafter"/>
</dbReference>
<feature type="compositionally biased region" description="Basic and acidic residues" evidence="7">
    <location>
        <begin position="335"/>
        <end position="349"/>
    </location>
</feature>
<comment type="caution">
    <text evidence="9">The sequence shown here is derived from an EMBL/GenBank/DDBJ whole genome shotgun (WGS) entry which is preliminary data.</text>
</comment>
<evidence type="ECO:0000259" key="8">
    <source>
        <dbReference type="PROSITE" id="PS50011"/>
    </source>
</evidence>
<evidence type="ECO:0000256" key="1">
    <source>
        <dbReference type="ARBA" id="ARBA00012513"/>
    </source>
</evidence>
<dbReference type="GO" id="GO:0044773">
    <property type="term" value="P:mitotic DNA damage checkpoint signaling"/>
    <property type="evidence" value="ECO:0007669"/>
    <property type="project" value="TreeGrafter"/>
</dbReference>
<evidence type="ECO:0000256" key="2">
    <source>
        <dbReference type="ARBA" id="ARBA00022527"/>
    </source>
</evidence>
<keyword evidence="4" id="KW-0547">Nucleotide-binding</keyword>
<dbReference type="PROSITE" id="PS00108">
    <property type="entry name" value="PROTEIN_KINASE_ST"/>
    <property type="match status" value="1"/>
</dbReference>
<dbReference type="InterPro" id="IPR000719">
    <property type="entry name" value="Prot_kinase_dom"/>
</dbReference>
<protein>
    <recommendedName>
        <fullName evidence="1">non-specific serine/threonine protein kinase</fullName>
        <ecNumber evidence="1">2.7.11.1</ecNumber>
    </recommendedName>
</protein>
<gene>
    <name evidence="9" type="ORF">RJ639_038280</name>
</gene>
<dbReference type="PANTHER" id="PTHR44167">
    <property type="entry name" value="OVARIAN-SPECIFIC SERINE/THREONINE-PROTEIN KINASE LOK-RELATED"/>
    <property type="match status" value="1"/>
</dbReference>
<keyword evidence="5" id="KW-0418">Kinase</keyword>
<dbReference type="GO" id="GO:0004674">
    <property type="term" value="F:protein serine/threonine kinase activity"/>
    <property type="evidence" value="ECO:0007669"/>
    <property type="project" value="UniProtKB-KW"/>
</dbReference>
<evidence type="ECO:0000256" key="4">
    <source>
        <dbReference type="ARBA" id="ARBA00022741"/>
    </source>
</evidence>
<dbReference type="AlphaFoldDB" id="A0AA88WL94"/>
<dbReference type="PROSITE" id="PS50011">
    <property type="entry name" value="PROTEIN_KINASE_DOM"/>
    <property type="match status" value="1"/>
</dbReference>
<evidence type="ECO:0000256" key="5">
    <source>
        <dbReference type="ARBA" id="ARBA00022777"/>
    </source>
</evidence>
<evidence type="ECO:0000256" key="7">
    <source>
        <dbReference type="SAM" id="MobiDB-lite"/>
    </source>
</evidence>
<dbReference type="GO" id="GO:0005524">
    <property type="term" value="F:ATP binding"/>
    <property type="evidence" value="ECO:0007669"/>
    <property type="project" value="UniProtKB-KW"/>
</dbReference>
<organism evidence="9 10">
    <name type="scientific">Escallonia herrerae</name>
    <dbReference type="NCBI Taxonomy" id="1293975"/>
    <lineage>
        <taxon>Eukaryota</taxon>
        <taxon>Viridiplantae</taxon>
        <taxon>Streptophyta</taxon>
        <taxon>Embryophyta</taxon>
        <taxon>Tracheophyta</taxon>
        <taxon>Spermatophyta</taxon>
        <taxon>Magnoliopsida</taxon>
        <taxon>eudicotyledons</taxon>
        <taxon>Gunneridae</taxon>
        <taxon>Pentapetalae</taxon>
        <taxon>asterids</taxon>
        <taxon>campanulids</taxon>
        <taxon>Escalloniales</taxon>
        <taxon>Escalloniaceae</taxon>
        <taxon>Escallonia</taxon>
    </lineage>
</organism>
<feature type="region of interest" description="Disordered" evidence="7">
    <location>
        <begin position="335"/>
        <end position="361"/>
    </location>
</feature>
<evidence type="ECO:0000256" key="6">
    <source>
        <dbReference type="ARBA" id="ARBA00022840"/>
    </source>
</evidence>
<keyword evidence="6" id="KW-0067">ATP-binding</keyword>